<keyword evidence="6" id="KW-0677">Repeat</keyword>
<evidence type="ECO:0000313" key="14">
    <source>
        <dbReference type="Proteomes" id="UP001107558"/>
    </source>
</evidence>
<dbReference type="GO" id="GO:0036157">
    <property type="term" value="C:outer dynein arm"/>
    <property type="evidence" value="ECO:0007669"/>
    <property type="project" value="TreeGrafter"/>
</dbReference>
<dbReference type="SUPFAM" id="SSF50978">
    <property type="entry name" value="WD40 repeat-like"/>
    <property type="match status" value="1"/>
</dbReference>
<evidence type="ECO:0000256" key="1">
    <source>
        <dbReference type="ARBA" id="ARBA00004430"/>
    </source>
</evidence>
<keyword evidence="10" id="KW-0966">Cell projection</keyword>
<dbReference type="GO" id="GO:0036158">
    <property type="term" value="P:outer dynein arm assembly"/>
    <property type="evidence" value="ECO:0007669"/>
    <property type="project" value="TreeGrafter"/>
</dbReference>
<evidence type="ECO:0000256" key="9">
    <source>
        <dbReference type="ARBA" id="ARBA00023212"/>
    </source>
</evidence>
<evidence type="ECO:0000256" key="11">
    <source>
        <dbReference type="SAM" id="Coils"/>
    </source>
</evidence>
<comment type="subcellular location">
    <subcellularLocation>
        <location evidence="1">Cytoplasm</location>
        <location evidence="1">Cytoskeleton</location>
        <location evidence="1">Cilium axoneme</location>
    </subcellularLocation>
</comment>
<dbReference type="InterPro" id="IPR050687">
    <property type="entry name" value="Dynein_IC"/>
</dbReference>
<dbReference type="Proteomes" id="UP001107558">
    <property type="component" value="Chromosome 1"/>
</dbReference>
<dbReference type="Pfam" id="PF00400">
    <property type="entry name" value="WD40"/>
    <property type="match status" value="1"/>
</dbReference>
<evidence type="ECO:0000256" key="5">
    <source>
        <dbReference type="ARBA" id="ARBA00022701"/>
    </source>
</evidence>
<sequence length="770" mass="87355">MAEQNNIKRVSIVSKETSSFDDHIGDSDDATLDDFFSDECLDDDDNDEHELDEEAKKARRRLKQIRASTFVRGGIGEGDEDSWLRSRQLIRPDDQMDLTDSELCEEIPKVLSCENKNIPQNLVIFSFREGAYIPLPRTSNVITLFEHEGTAIHVESAEAKAQIARDGEPLAIPGFADLKSGSQTGTTTPDIDRTADAENAEGENEENEDDAGSEAGGEADAEGEEEQKEVAVGTPTGPKKKLTNQFNFCERAALTYNSPSRSVETQTVPPPRSSFGANVVQWHIYDSYNEDFERLKREKEKEMLKEKKPGLQKHVEMKRGDAKTKAAEEFNRKYFQKCQILERMVNQNIFDEISHDYRYYEDPSDEYREDDGTLLPLWKFTYDKCKKMSVTDICLNTYYYDLFAVCFGSFDFIKQVSEGHVCLFSIKNPSFPEYRITTESGAMCCDIHKKYPYLIVIGQYDGNVCVYNLQVGTKEAVYVSQGVNGKHSEAVNEIKWGEDMQDGEVNFYSLSADGRVFNWVLMQNKLTLTTIITLFVDVNPVSGPDGTVMKMKASGTCMVFHPTNKEIFQVGTEDGLIFKCSTAYSSKYLMIYQAHYLSVHRMDFNKFNSNIFISCSGDWRVKIWEDMRSDPLFIFDLGASVGDVKWAPYSSTVFAAVTTEGRVYVFDLNVNKYKAICSQQVVPRKKNKLTRIVFNHKLPFIIVGDDKGTSITMKLSPNLRLPCKPPKKQQWLDQLTLQIQKLERLLSLVRELPDGIEEAQDDVATEVGSN</sequence>
<evidence type="ECO:0000256" key="12">
    <source>
        <dbReference type="SAM" id="MobiDB-lite"/>
    </source>
</evidence>
<evidence type="ECO:0000256" key="8">
    <source>
        <dbReference type="ARBA" id="ARBA00023175"/>
    </source>
</evidence>
<keyword evidence="11" id="KW-0175">Coiled coil</keyword>
<dbReference type="GO" id="GO:0045504">
    <property type="term" value="F:dynein heavy chain binding"/>
    <property type="evidence" value="ECO:0007669"/>
    <property type="project" value="TreeGrafter"/>
</dbReference>
<keyword evidence="7" id="KW-0243">Dynein</keyword>
<proteinExistence type="inferred from homology"/>
<dbReference type="InterPro" id="IPR001680">
    <property type="entry name" value="WD40_rpt"/>
</dbReference>
<keyword evidence="3" id="KW-0963">Cytoplasm</keyword>
<dbReference type="InterPro" id="IPR015943">
    <property type="entry name" value="WD40/YVTN_repeat-like_dom_sf"/>
</dbReference>
<evidence type="ECO:0000256" key="10">
    <source>
        <dbReference type="ARBA" id="ARBA00023273"/>
    </source>
</evidence>
<dbReference type="AlphaFoldDB" id="A0A9J6CN23"/>
<evidence type="ECO:0000256" key="4">
    <source>
        <dbReference type="ARBA" id="ARBA00022574"/>
    </source>
</evidence>
<dbReference type="GO" id="GO:0005874">
    <property type="term" value="C:microtubule"/>
    <property type="evidence" value="ECO:0007669"/>
    <property type="project" value="UniProtKB-KW"/>
</dbReference>
<evidence type="ECO:0000256" key="3">
    <source>
        <dbReference type="ARBA" id="ARBA00022490"/>
    </source>
</evidence>
<comment type="similarity">
    <text evidence="2">Belongs to the dynein intermediate chain family.</text>
</comment>
<evidence type="ECO:0008006" key="15">
    <source>
        <dbReference type="Google" id="ProtNLM"/>
    </source>
</evidence>
<gene>
    <name evidence="13" type="ORF">PVAND_012337</name>
</gene>
<dbReference type="PANTHER" id="PTHR12442:SF11">
    <property type="entry name" value="DYNEIN AXONEMAL INTERMEDIATE CHAIN 1"/>
    <property type="match status" value="1"/>
</dbReference>
<dbReference type="GO" id="GO:0045503">
    <property type="term" value="F:dynein light chain binding"/>
    <property type="evidence" value="ECO:0007669"/>
    <property type="project" value="TreeGrafter"/>
</dbReference>
<comment type="caution">
    <text evidence="13">The sequence shown here is derived from an EMBL/GenBank/DDBJ whole genome shotgun (WGS) entry which is preliminary data.</text>
</comment>
<keyword evidence="14" id="KW-1185">Reference proteome</keyword>
<feature type="region of interest" description="Disordered" evidence="12">
    <location>
        <begin position="172"/>
        <end position="243"/>
    </location>
</feature>
<accession>A0A9J6CN23</accession>
<name>A0A9J6CN23_POLVA</name>
<organism evidence="13 14">
    <name type="scientific">Polypedilum vanderplanki</name>
    <name type="common">Sleeping chironomid midge</name>
    <dbReference type="NCBI Taxonomy" id="319348"/>
    <lineage>
        <taxon>Eukaryota</taxon>
        <taxon>Metazoa</taxon>
        <taxon>Ecdysozoa</taxon>
        <taxon>Arthropoda</taxon>
        <taxon>Hexapoda</taxon>
        <taxon>Insecta</taxon>
        <taxon>Pterygota</taxon>
        <taxon>Neoptera</taxon>
        <taxon>Endopterygota</taxon>
        <taxon>Diptera</taxon>
        <taxon>Nematocera</taxon>
        <taxon>Chironomoidea</taxon>
        <taxon>Chironomidae</taxon>
        <taxon>Chironominae</taxon>
        <taxon>Polypedilum</taxon>
        <taxon>Polypedilum</taxon>
    </lineage>
</organism>
<dbReference type="Gene3D" id="2.130.10.10">
    <property type="entry name" value="YVTN repeat-like/Quinoprotein amine dehydrogenase"/>
    <property type="match status" value="2"/>
</dbReference>
<feature type="coiled-coil region" evidence="11">
    <location>
        <begin position="41"/>
        <end position="68"/>
    </location>
</feature>
<keyword evidence="8" id="KW-0505">Motor protein</keyword>
<dbReference type="InterPro" id="IPR036322">
    <property type="entry name" value="WD40_repeat_dom_sf"/>
</dbReference>
<dbReference type="GO" id="GO:0003341">
    <property type="term" value="P:cilium movement"/>
    <property type="evidence" value="ECO:0007669"/>
    <property type="project" value="TreeGrafter"/>
</dbReference>
<dbReference type="OrthoDB" id="10261376at2759"/>
<evidence type="ECO:0000256" key="7">
    <source>
        <dbReference type="ARBA" id="ARBA00023017"/>
    </source>
</evidence>
<feature type="compositionally biased region" description="Acidic residues" evidence="12">
    <location>
        <begin position="198"/>
        <end position="227"/>
    </location>
</feature>
<dbReference type="SMART" id="SM00320">
    <property type="entry name" value="WD40"/>
    <property type="match status" value="3"/>
</dbReference>
<evidence type="ECO:0000256" key="2">
    <source>
        <dbReference type="ARBA" id="ARBA00011059"/>
    </source>
</evidence>
<dbReference type="EMBL" id="JADBJN010000001">
    <property type="protein sequence ID" value="KAG5683027.1"/>
    <property type="molecule type" value="Genomic_DNA"/>
</dbReference>
<evidence type="ECO:0000313" key="13">
    <source>
        <dbReference type="EMBL" id="KAG5683027.1"/>
    </source>
</evidence>
<keyword evidence="9" id="KW-0206">Cytoskeleton</keyword>
<evidence type="ECO:0000256" key="6">
    <source>
        <dbReference type="ARBA" id="ARBA00022737"/>
    </source>
</evidence>
<reference evidence="13" key="1">
    <citation type="submission" date="2021-03" db="EMBL/GenBank/DDBJ databases">
        <title>Chromosome level genome of the anhydrobiotic midge Polypedilum vanderplanki.</title>
        <authorList>
            <person name="Yoshida Y."/>
            <person name="Kikawada T."/>
            <person name="Gusev O."/>
        </authorList>
    </citation>
    <scope>NUCLEOTIDE SEQUENCE</scope>
    <source>
        <strain evidence="13">NIAS01</strain>
        <tissue evidence="13">Whole body or cell culture</tissue>
    </source>
</reference>
<feature type="compositionally biased region" description="Polar residues" evidence="12">
    <location>
        <begin position="180"/>
        <end position="189"/>
    </location>
</feature>
<protein>
    <recommendedName>
        <fullName evidence="15">Dynein intermediate chain 2, ciliary</fullName>
    </recommendedName>
</protein>
<keyword evidence="4" id="KW-0853">WD repeat</keyword>
<dbReference type="PANTHER" id="PTHR12442">
    <property type="entry name" value="DYNEIN INTERMEDIATE CHAIN"/>
    <property type="match status" value="1"/>
</dbReference>
<keyword evidence="5" id="KW-0493">Microtubule</keyword>